<dbReference type="RefSeq" id="WP_343752112.1">
    <property type="nucleotide sequence ID" value="NZ_BAAADM010000038.1"/>
</dbReference>
<dbReference type="Proteomes" id="UP001501459">
    <property type="component" value="Unassembled WGS sequence"/>
</dbReference>
<dbReference type="Gene3D" id="3.30.420.40">
    <property type="match status" value="2"/>
</dbReference>
<evidence type="ECO:0000313" key="2">
    <source>
        <dbReference type="EMBL" id="GAA0438748.1"/>
    </source>
</evidence>
<sequence>MVIAVFDIGGTSIKYGLVDEKGTIMMERSFPTYAHLGGETIVRNVIRTGQDLQDAWPMDGISISTAGQIDNKEGTVVHATDTIPGYTGTRIKDVVQDATGLPVTVENDVNCTALGEYWMGAAQQSKHFLCVTVGTGIGGALFVNGELYTGAHFSAGEIGHMNLYPNGKSCPCGSAGCWERYASSSALSNMIAETYGETMNLIDFFDRLRADDATGWTLFRRWVDDVTTGLMSLVHTLDPELIVIGGGISAQGDFLLEPIRSALMDKVMPNYARHLDVTMAHFYNQANLLGAAKHFLNENQ</sequence>
<dbReference type="EMBL" id="BAAADM010000038">
    <property type="protein sequence ID" value="GAA0438748.1"/>
    <property type="molecule type" value="Genomic_DNA"/>
</dbReference>
<accession>A0ABN0Z8F2</accession>
<dbReference type="InterPro" id="IPR049874">
    <property type="entry name" value="ROK_cs"/>
</dbReference>
<evidence type="ECO:0000313" key="3">
    <source>
        <dbReference type="Proteomes" id="UP001501459"/>
    </source>
</evidence>
<dbReference type="PANTHER" id="PTHR18964:SF165">
    <property type="entry name" value="BETA-GLUCOSIDE KINASE"/>
    <property type="match status" value="1"/>
</dbReference>
<comment type="similarity">
    <text evidence="1">Belongs to the ROK (NagC/XylR) family.</text>
</comment>
<reference evidence="2 3" key="1">
    <citation type="journal article" date="2019" name="Int. J. Syst. Evol. Microbiol.">
        <title>The Global Catalogue of Microorganisms (GCM) 10K type strain sequencing project: providing services to taxonomists for standard genome sequencing and annotation.</title>
        <authorList>
            <consortium name="The Broad Institute Genomics Platform"/>
            <consortium name="The Broad Institute Genome Sequencing Center for Infectious Disease"/>
            <person name="Wu L."/>
            <person name="Ma J."/>
        </authorList>
    </citation>
    <scope>NUCLEOTIDE SEQUENCE [LARGE SCALE GENOMIC DNA]</scope>
    <source>
        <strain evidence="2 3">JCM 12149</strain>
    </source>
</reference>
<keyword evidence="3" id="KW-1185">Reference proteome</keyword>
<name>A0ABN0Z8F2_9BACI</name>
<organism evidence="2 3">
    <name type="scientific">Lentibacillus halophilus</name>
    <dbReference type="NCBI Taxonomy" id="295065"/>
    <lineage>
        <taxon>Bacteria</taxon>
        <taxon>Bacillati</taxon>
        <taxon>Bacillota</taxon>
        <taxon>Bacilli</taxon>
        <taxon>Bacillales</taxon>
        <taxon>Bacillaceae</taxon>
        <taxon>Lentibacillus</taxon>
    </lineage>
</organism>
<dbReference type="Pfam" id="PF00480">
    <property type="entry name" value="ROK"/>
    <property type="match status" value="1"/>
</dbReference>
<evidence type="ECO:0000256" key="1">
    <source>
        <dbReference type="ARBA" id="ARBA00006479"/>
    </source>
</evidence>
<gene>
    <name evidence="2" type="ORF">GCM10008983_14570</name>
</gene>
<protein>
    <submittedName>
        <fullName evidence="2">ROK family protein</fullName>
    </submittedName>
</protein>
<dbReference type="PANTHER" id="PTHR18964">
    <property type="entry name" value="ROK (REPRESSOR, ORF, KINASE) FAMILY"/>
    <property type="match status" value="1"/>
</dbReference>
<dbReference type="SUPFAM" id="SSF53067">
    <property type="entry name" value="Actin-like ATPase domain"/>
    <property type="match status" value="1"/>
</dbReference>
<dbReference type="InterPro" id="IPR043129">
    <property type="entry name" value="ATPase_NBD"/>
</dbReference>
<dbReference type="InterPro" id="IPR000600">
    <property type="entry name" value="ROK"/>
</dbReference>
<dbReference type="CDD" id="cd24068">
    <property type="entry name" value="ASKHA_NBD_ROK_FnNanK-like"/>
    <property type="match status" value="1"/>
</dbReference>
<dbReference type="PROSITE" id="PS01125">
    <property type="entry name" value="ROK"/>
    <property type="match status" value="1"/>
</dbReference>
<proteinExistence type="inferred from homology"/>
<comment type="caution">
    <text evidence="2">The sequence shown here is derived from an EMBL/GenBank/DDBJ whole genome shotgun (WGS) entry which is preliminary data.</text>
</comment>